<evidence type="ECO:0000256" key="4">
    <source>
        <dbReference type="ARBA" id="ARBA00022989"/>
    </source>
</evidence>
<evidence type="ECO:0000259" key="8">
    <source>
        <dbReference type="Pfam" id="PF21002"/>
    </source>
</evidence>
<name>A0A0V0J527_SCHSO</name>
<keyword evidence="5 6" id="KW-0472">Membrane</keyword>
<proteinExistence type="inferred from homology"/>
<dbReference type="AlphaFoldDB" id="A0A0V0J527"/>
<dbReference type="PANTHER" id="PTHR28556:SF4">
    <property type="entry name" value="TRANSMEMBRANE PROTEIN 106A"/>
    <property type="match status" value="1"/>
</dbReference>
<evidence type="ECO:0008006" key="10">
    <source>
        <dbReference type="Google" id="ProtNLM"/>
    </source>
</evidence>
<dbReference type="EMBL" id="GEEE01014865">
    <property type="protein sequence ID" value="JAP48360.1"/>
    <property type="molecule type" value="Transcribed_RNA"/>
</dbReference>
<comment type="similarity">
    <text evidence="2">Belongs to the TMEM106 family.</text>
</comment>
<feature type="domain" description="Transmembrane protein 106 C-terminal" evidence="7">
    <location>
        <begin position="108"/>
        <end position="225"/>
    </location>
</feature>
<evidence type="ECO:0000256" key="6">
    <source>
        <dbReference type="SAM" id="Phobius"/>
    </source>
</evidence>
<dbReference type="InterPro" id="IPR048511">
    <property type="entry name" value="TMEM106_N"/>
</dbReference>
<evidence type="ECO:0000256" key="5">
    <source>
        <dbReference type="ARBA" id="ARBA00023136"/>
    </source>
</evidence>
<dbReference type="PANTHER" id="PTHR28556">
    <property type="entry name" value="TRANSMEMBRANE PROTEIN 106B"/>
    <property type="match status" value="1"/>
</dbReference>
<organism evidence="9">
    <name type="scientific">Schistocephalus solidus</name>
    <name type="common">Tapeworm</name>
    <dbReference type="NCBI Taxonomy" id="70667"/>
    <lineage>
        <taxon>Eukaryota</taxon>
        <taxon>Metazoa</taxon>
        <taxon>Spiralia</taxon>
        <taxon>Lophotrochozoa</taxon>
        <taxon>Platyhelminthes</taxon>
        <taxon>Cestoda</taxon>
        <taxon>Eucestoda</taxon>
        <taxon>Diphyllobothriidea</taxon>
        <taxon>Diphyllobothriidae</taxon>
        <taxon>Schistocephalus</taxon>
    </lineage>
</organism>
<evidence type="ECO:0000259" key="7">
    <source>
        <dbReference type="Pfam" id="PF07092"/>
    </source>
</evidence>
<keyword evidence="4 6" id="KW-1133">Transmembrane helix</keyword>
<dbReference type="Pfam" id="PF07092">
    <property type="entry name" value="TMEM106"/>
    <property type="match status" value="1"/>
</dbReference>
<evidence type="ECO:0000256" key="3">
    <source>
        <dbReference type="ARBA" id="ARBA00022692"/>
    </source>
</evidence>
<dbReference type="GO" id="GO:0012505">
    <property type="term" value="C:endomembrane system"/>
    <property type="evidence" value="ECO:0007669"/>
    <property type="project" value="UniProtKB-SubCell"/>
</dbReference>
<dbReference type="InterPro" id="IPR048509">
    <property type="entry name" value="TMEM106_C"/>
</dbReference>
<accession>A0A0V0J527</accession>
<protein>
    <recommendedName>
        <fullName evidence="10">Transmembrane protein 106A</fullName>
    </recommendedName>
</protein>
<evidence type="ECO:0000256" key="2">
    <source>
        <dbReference type="ARBA" id="ARBA00008111"/>
    </source>
</evidence>
<reference evidence="9" key="1">
    <citation type="submission" date="2016-01" db="EMBL/GenBank/DDBJ databases">
        <title>Reference transcriptome for the parasite Schistocephalus solidus: insights into the molecular evolution of parasitism.</title>
        <authorList>
            <person name="Hebert F.O."/>
            <person name="Grambauer S."/>
            <person name="Barber I."/>
            <person name="Landry C.R."/>
            <person name="Aubin-Horth N."/>
        </authorList>
    </citation>
    <scope>NUCLEOTIDE SEQUENCE</scope>
</reference>
<feature type="transmembrane region" description="Helical" evidence="6">
    <location>
        <begin position="62"/>
        <end position="86"/>
    </location>
</feature>
<comment type="subcellular location">
    <subcellularLocation>
        <location evidence="1">Endomembrane system</location>
    </subcellularLocation>
</comment>
<evidence type="ECO:0000313" key="9">
    <source>
        <dbReference type="EMBL" id="JAP60122.1"/>
    </source>
</evidence>
<feature type="domain" description="Transmembrane protein 106 N-terminal" evidence="8">
    <location>
        <begin position="8"/>
        <end position="58"/>
    </location>
</feature>
<keyword evidence="3 6" id="KW-0812">Transmembrane</keyword>
<dbReference type="EMBL" id="GEEE01003103">
    <property type="protein sequence ID" value="JAP60122.1"/>
    <property type="molecule type" value="Transcribed_RNA"/>
</dbReference>
<dbReference type="InterPro" id="IPR009790">
    <property type="entry name" value="TMEM106"/>
</dbReference>
<sequence>MGNTLNGQVPAVTASYEQIVQTSPCPTCRGTGQVSTDSDSEYIALIPLTDRRLRPRRTTIKLLLTVLFCLTVSILTLFFLFPRSILLTSSSPLLLPSVVNITDDDIVSLIVSVSLMNIFNFSNFNFVPVNVRSISVLSLYHSTLINNYIVDTNTWISPRSTQKLNVSLSLIFDADSFKPYLATLCTVNNTAFNRIYINFGIDVAASLLGQRVESSLNTVQLVSCYPTSDAYPPLVTTSRPATPVQNGPYSS</sequence>
<gene>
    <name evidence="9" type="ORF">TR144037</name>
</gene>
<evidence type="ECO:0000256" key="1">
    <source>
        <dbReference type="ARBA" id="ARBA00004308"/>
    </source>
</evidence>
<dbReference type="Pfam" id="PF21002">
    <property type="entry name" value="TMEM106_N"/>
    <property type="match status" value="1"/>
</dbReference>